<comment type="caution">
    <text evidence="1">The sequence shown here is derived from an EMBL/GenBank/DDBJ whole genome shotgun (WGS) entry which is preliminary data.</text>
</comment>
<evidence type="ECO:0000313" key="1">
    <source>
        <dbReference type="EMBL" id="MEQ2178751.1"/>
    </source>
</evidence>
<dbReference type="EMBL" id="JAHRIO010061383">
    <property type="protein sequence ID" value="MEQ2178751.1"/>
    <property type="molecule type" value="Genomic_DNA"/>
</dbReference>
<accession>A0ABV0P5M3</accession>
<reference evidence="1 2" key="1">
    <citation type="submission" date="2021-06" db="EMBL/GenBank/DDBJ databases">
        <authorList>
            <person name="Palmer J.M."/>
        </authorList>
    </citation>
    <scope>NUCLEOTIDE SEQUENCE [LARGE SCALE GENOMIC DNA]</scope>
    <source>
        <strain evidence="1 2">GA_2019</strain>
        <tissue evidence="1">Muscle</tissue>
    </source>
</reference>
<organism evidence="1 2">
    <name type="scientific">Goodea atripinnis</name>
    <dbReference type="NCBI Taxonomy" id="208336"/>
    <lineage>
        <taxon>Eukaryota</taxon>
        <taxon>Metazoa</taxon>
        <taxon>Chordata</taxon>
        <taxon>Craniata</taxon>
        <taxon>Vertebrata</taxon>
        <taxon>Euteleostomi</taxon>
        <taxon>Actinopterygii</taxon>
        <taxon>Neopterygii</taxon>
        <taxon>Teleostei</taxon>
        <taxon>Neoteleostei</taxon>
        <taxon>Acanthomorphata</taxon>
        <taxon>Ovalentaria</taxon>
        <taxon>Atherinomorphae</taxon>
        <taxon>Cyprinodontiformes</taxon>
        <taxon>Goodeidae</taxon>
        <taxon>Goodea</taxon>
    </lineage>
</organism>
<evidence type="ECO:0000313" key="2">
    <source>
        <dbReference type="Proteomes" id="UP001476798"/>
    </source>
</evidence>
<name>A0ABV0P5M3_9TELE</name>
<gene>
    <name evidence="1" type="ORF">GOODEAATRI_017404</name>
</gene>
<keyword evidence="2" id="KW-1185">Reference proteome</keyword>
<dbReference type="Proteomes" id="UP001476798">
    <property type="component" value="Unassembled WGS sequence"/>
</dbReference>
<sequence>MDPQKTVILYAIKEVTLFSCLGRCVRACEIEDPGMQTSRQHDAGKMIAVFIVHGGPAPHFLSKKMVNHMIGNPSFSTTGEDEKDEEIGKVLQQVRNNLGSGNRFTAGQVEIILPFR</sequence>
<protein>
    <submittedName>
        <fullName evidence="1">Uncharacterized protein</fullName>
    </submittedName>
</protein>
<proteinExistence type="predicted"/>